<accession>A0AA86JTE2</accession>
<protein>
    <submittedName>
        <fullName evidence="1">Uncharacterized protein</fullName>
    </submittedName>
</protein>
<dbReference type="EMBL" id="CAKJVE010000004">
    <property type="protein sequence ID" value="CAG9711541.1"/>
    <property type="molecule type" value="Genomic_DNA"/>
</dbReference>
<dbReference type="AlphaFoldDB" id="A0AA86JTE2"/>
<sequence>MNKATCIYGDVEGELILTDSNGTSISNRFSYYVKKGLQDGLINSTDDVQTLVS</sequence>
<gene>
    <name evidence="1" type="ORF">CNEO_45377</name>
</gene>
<proteinExistence type="predicted"/>
<dbReference type="Proteomes" id="UP000789738">
    <property type="component" value="Unassembled WGS sequence"/>
</dbReference>
<comment type="caution">
    <text evidence="1">The sequence shown here is derived from an EMBL/GenBank/DDBJ whole genome shotgun (WGS) entry which is preliminary data.</text>
</comment>
<evidence type="ECO:0000313" key="2">
    <source>
        <dbReference type="Proteomes" id="UP000789738"/>
    </source>
</evidence>
<name>A0AA86JTE2_9CLOT</name>
<evidence type="ECO:0000313" key="1">
    <source>
        <dbReference type="EMBL" id="CAG9711541.1"/>
    </source>
</evidence>
<dbReference type="RefSeq" id="WP_342350643.1">
    <property type="nucleotide sequence ID" value="NZ_CAKJVE010000004.1"/>
</dbReference>
<reference evidence="1" key="1">
    <citation type="submission" date="2021-10" db="EMBL/GenBank/DDBJ databases">
        <authorList>
            <person name="Mesa V."/>
        </authorList>
    </citation>
    <scope>NUCLEOTIDE SEQUENCE</scope>
    <source>
        <strain evidence="1">CC3_PB</strain>
    </source>
</reference>
<organism evidence="1 2">
    <name type="scientific">Clostridium neonatale</name>
    <dbReference type="NCBI Taxonomy" id="137838"/>
    <lineage>
        <taxon>Bacteria</taxon>
        <taxon>Bacillati</taxon>
        <taxon>Bacillota</taxon>
        <taxon>Clostridia</taxon>
        <taxon>Eubacteriales</taxon>
        <taxon>Clostridiaceae</taxon>
        <taxon>Clostridium</taxon>
    </lineage>
</organism>